<proteinExistence type="inferred from homology"/>
<dbReference type="HOGENOM" id="CLU_430379_0_0_1"/>
<dbReference type="EC" id="2.7.7.7" evidence="1"/>
<dbReference type="HAMAP" id="MF_01113">
    <property type="entry name" value="DNApol_IV"/>
    <property type="match status" value="1"/>
</dbReference>
<dbReference type="SUPFAM" id="SSF56672">
    <property type="entry name" value="DNA/RNA polymerases"/>
    <property type="match status" value="1"/>
</dbReference>
<evidence type="ECO:0000256" key="4">
    <source>
        <dbReference type="ARBA" id="ARBA00022695"/>
    </source>
</evidence>
<evidence type="ECO:0000256" key="6">
    <source>
        <dbReference type="ARBA" id="ARBA00022723"/>
    </source>
</evidence>
<dbReference type="PANTHER" id="PTHR11076:SF33">
    <property type="entry name" value="DNA POLYMERASE KAPPA"/>
    <property type="match status" value="1"/>
</dbReference>
<dbReference type="Pfam" id="PF00817">
    <property type="entry name" value="IMS"/>
    <property type="match status" value="1"/>
</dbReference>
<dbReference type="InterPro" id="IPR036775">
    <property type="entry name" value="DNA_pol_Y-fam_lit_finger_sf"/>
</dbReference>
<reference evidence="14" key="1">
    <citation type="submission" date="2007-07" db="EMBL/GenBank/DDBJ databases">
        <title>PCAP assembly of the Caenorhabditis remanei genome.</title>
        <authorList>
            <consortium name="The Caenorhabditis remanei Sequencing Consortium"/>
            <person name="Wilson R.K."/>
        </authorList>
    </citation>
    <scope>NUCLEOTIDE SEQUENCE [LARGE SCALE GENOMIC DNA]</scope>
    <source>
        <strain evidence="14">PB4641</strain>
    </source>
</reference>
<dbReference type="GO" id="GO:0046872">
    <property type="term" value="F:metal ion binding"/>
    <property type="evidence" value="ECO:0007669"/>
    <property type="project" value="UniProtKB-KW"/>
</dbReference>
<feature type="domain" description="UmuC" evidence="13">
    <location>
        <begin position="18"/>
        <end position="198"/>
    </location>
</feature>
<dbReference type="InterPro" id="IPR001126">
    <property type="entry name" value="UmuC"/>
</dbReference>
<dbReference type="GO" id="GO:0006281">
    <property type="term" value="P:DNA repair"/>
    <property type="evidence" value="ECO:0007669"/>
    <property type="project" value="UniProtKB-KW"/>
</dbReference>
<evidence type="ECO:0000256" key="9">
    <source>
        <dbReference type="ARBA" id="ARBA00022932"/>
    </source>
</evidence>
<dbReference type="InterPro" id="IPR017961">
    <property type="entry name" value="DNA_pol_Y-fam_little_finger"/>
</dbReference>
<evidence type="ECO:0000313" key="15">
    <source>
        <dbReference type="Proteomes" id="UP000008281"/>
    </source>
</evidence>
<dbReference type="Proteomes" id="UP000008281">
    <property type="component" value="Unassembled WGS sequence"/>
</dbReference>
<dbReference type="EMBL" id="DS271351">
    <property type="protein sequence ID" value="EFP01105.1"/>
    <property type="molecule type" value="Genomic_DNA"/>
</dbReference>
<dbReference type="AlphaFoldDB" id="E3NW68"/>
<evidence type="ECO:0000256" key="10">
    <source>
        <dbReference type="ARBA" id="ARBA00023204"/>
    </source>
</evidence>
<dbReference type="NCBIfam" id="NF002677">
    <property type="entry name" value="PRK02406.1"/>
    <property type="match status" value="1"/>
</dbReference>
<keyword evidence="15" id="KW-1185">Reference proteome</keyword>
<dbReference type="InterPro" id="IPR050116">
    <property type="entry name" value="DNA_polymerase-Y"/>
</dbReference>
<evidence type="ECO:0000259" key="13">
    <source>
        <dbReference type="PROSITE" id="PS50173"/>
    </source>
</evidence>
<dbReference type="InterPro" id="IPR022880">
    <property type="entry name" value="DNApol_IV"/>
</dbReference>
<keyword evidence="8" id="KW-0460">Magnesium</keyword>
<dbReference type="eggNOG" id="KOG2094">
    <property type="taxonomic scope" value="Eukaryota"/>
</dbReference>
<dbReference type="FunFam" id="3.30.1490.100:FF:000004">
    <property type="entry name" value="DNA polymerase IV"/>
    <property type="match status" value="1"/>
</dbReference>
<dbReference type="PANTHER" id="PTHR11076">
    <property type="entry name" value="DNA REPAIR POLYMERASE UMUC / TRANSFERASE FAMILY MEMBER"/>
    <property type="match status" value="1"/>
</dbReference>
<comment type="catalytic activity">
    <reaction evidence="11">
        <text>DNA(n) + a 2'-deoxyribonucleoside 5'-triphosphate = DNA(n+1) + diphosphate</text>
        <dbReference type="Rhea" id="RHEA:22508"/>
        <dbReference type="Rhea" id="RHEA-COMP:17339"/>
        <dbReference type="Rhea" id="RHEA-COMP:17340"/>
        <dbReference type="ChEBI" id="CHEBI:33019"/>
        <dbReference type="ChEBI" id="CHEBI:61560"/>
        <dbReference type="ChEBI" id="CHEBI:173112"/>
        <dbReference type="EC" id="2.7.7.7"/>
    </reaction>
</comment>
<keyword evidence="5" id="KW-0235">DNA replication</keyword>
<dbReference type="InterPro" id="IPR043502">
    <property type="entry name" value="DNA/RNA_pol_sf"/>
</dbReference>
<dbReference type="GO" id="GO:0042276">
    <property type="term" value="P:error-prone translesion synthesis"/>
    <property type="evidence" value="ECO:0007669"/>
    <property type="project" value="TreeGrafter"/>
</dbReference>
<evidence type="ECO:0000256" key="8">
    <source>
        <dbReference type="ARBA" id="ARBA00022842"/>
    </source>
</evidence>
<dbReference type="SUPFAM" id="SSF100879">
    <property type="entry name" value="Lesion bypass DNA polymerase (Y-family), little finger domain"/>
    <property type="match status" value="1"/>
</dbReference>
<evidence type="ECO:0000256" key="12">
    <source>
        <dbReference type="SAM" id="MobiDB-lite"/>
    </source>
</evidence>
<gene>
    <name evidence="14" type="ORF">CRE_25044</name>
</gene>
<evidence type="ECO:0000256" key="2">
    <source>
        <dbReference type="ARBA" id="ARBA00016178"/>
    </source>
</evidence>
<dbReference type="Gene3D" id="3.30.70.270">
    <property type="match status" value="1"/>
</dbReference>
<evidence type="ECO:0000313" key="14">
    <source>
        <dbReference type="EMBL" id="EFP01105.1"/>
    </source>
</evidence>
<organism evidence="15">
    <name type="scientific">Caenorhabditis remanei</name>
    <name type="common">Caenorhabditis vulgaris</name>
    <dbReference type="NCBI Taxonomy" id="31234"/>
    <lineage>
        <taxon>Eukaryota</taxon>
        <taxon>Metazoa</taxon>
        <taxon>Ecdysozoa</taxon>
        <taxon>Nematoda</taxon>
        <taxon>Chromadorea</taxon>
        <taxon>Rhabditida</taxon>
        <taxon>Rhabditina</taxon>
        <taxon>Rhabditomorpha</taxon>
        <taxon>Rhabditoidea</taxon>
        <taxon>Rhabditidae</taxon>
        <taxon>Peloderinae</taxon>
        <taxon>Caenorhabditis</taxon>
    </lineage>
</organism>
<evidence type="ECO:0000256" key="5">
    <source>
        <dbReference type="ARBA" id="ARBA00022705"/>
    </source>
</evidence>
<feature type="region of interest" description="Disordered" evidence="12">
    <location>
        <begin position="411"/>
        <end position="444"/>
    </location>
</feature>
<dbReference type="GO" id="GO:0003887">
    <property type="term" value="F:DNA-directed DNA polymerase activity"/>
    <property type="evidence" value="ECO:0007669"/>
    <property type="project" value="UniProtKB-KW"/>
</dbReference>
<dbReference type="GO" id="GO:0005829">
    <property type="term" value="C:cytosol"/>
    <property type="evidence" value="ECO:0007669"/>
    <property type="project" value="TreeGrafter"/>
</dbReference>
<feature type="compositionally biased region" description="Basic residues" evidence="12">
    <location>
        <begin position="605"/>
        <end position="616"/>
    </location>
</feature>
<dbReference type="GO" id="GO:0003684">
    <property type="term" value="F:damaged DNA binding"/>
    <property type="evidence" value="ECO:0007669"/>
    <property type="project" value="InterPro"/>
</dbReference>
<keyword evidence="4" id="KW-0548">Nucleotidyltransferase</keyword>
<keyword evidence="3" id="KW-0808">Transferase</keyword>
<dbReference type="PROSITE" id="PS50173">
    <property type="entry name" value="UMUC"/>
    <property type="match status" value="1"/>
</dbReference>
<evidence type="ECO:0000256" key="7">
    <source>
        <dbReference type="ARBA" id="ARBA00022763"/>
    </source>
</evidence>
<feature type="region of interest" description="Disordered" evidence="12">
    <location>
        <begin position="581"/>
        <end position="636"/>
    </location>
</feature>
<dbReference type="GO" id="GO:0006260">
    <property type="term" value="P:DNA replication"/>
    <property type="evidence" value="ECO:0007669"/>
    <property type="project" value="UniProtKB-KW"/>
</dbReference>
<keyword evidence="9" id="KW-0239">DNA-directed DNA polymerase</keyword>
<dbReference type="OrthoDB" id="1747274at2759"/>
<accession>E3NW68</accession>
<dbReference type="STRING" id="31234.E3NW68"/>
<sequence length="636" mass="69057">MEGNDAPGGSALRAQASMLHVDMDSFFVSVELLERPELRGVPTAVAFDTARSVVSSASYEARRFGVRSAMPVGRAKQLCPQLILIPPVHSKYRDASRAVMRVFEEFTPLVEPLSIDEAFLDVAGSLKLFGEPTEIARQLRARVREQTGLPASVGLAGTKFIAKLASQRAKPDGILEIPPARTLEFLHPLPVEAMWGVGKATARSLQSRAIRTIGELAREPLPSLERLVGRASALKLHALANGRDARAVETERIEKSIGHEETFAIDETDRAVLHRELLRLSTRTAERLREHGAEARTIAIKVRWDTFETVTRSRTLSEATNATQRIYRTASNLLEGLGVSLMAVRLIGVLAEQLIAAGSDPAGLWSDDDDWRAVDQAVDEVRGRFGRDQLTSARLLSGRGQVVALLRSLEPPAPPSARGARARPRGAAPDRCRRRCPAGSRWRPSTPPQLVDALFADAVEVGDLVHQGHADLVHQFVLVGAVLEQVLAEQDDAIGFFAVPVAFALGEREALVDAEQIAAVLGAILDQEDDVVELGEHVLVQAVESVGHEGLEGLWRNVEHAFTLQKRRGDRQGAVAFRQRMGARIGRSDGERGRGHDAAGPARTRCGRGARKRRGSGRGERGVRRAHSPGRGGVPA</sequence>
<dbReference type="Gene3D" id="3.40.1170.60">
    <property type="match status" value="1"/>
</dbReference>
<dbReference type="InterPro" id="IPR043128">
    <property type="entry name" value="Rev_trsase/Diguanyl_cyclase"/>
</dbReference>
<dbReference type="InParanoid" id="E3NW68"/>
<dbReference type="CDD" id="cd03586">
    <property type="entry name" value="PolY_Pol_IV_kappa"/>
    <property type="match status" value="1"/>
</dbReference>
<dbReference type="Gene3D" id="1.10.150.20">
    <property type="entry name" value="5' to 3' exonuclease, C-terminal subdomain"/>
    <property type="match status" value="1"/>
</dbReference>
<feature type="compositionally biased region" description="Basic and acidic residues" evidence="12">
    <location>
        <begin position="586"/>
        <end position="597"/>
    </location>
</feature>
<evidence type="ECO:0000256" key="3">
    <source>
        <dbReference type="ARBA" id="ARBA00022679"/>
    </source>
</evidence>
<evidence type="ECO:0000256" key="11">
    <source>
        <dbReference type="ARBA" id="ARBA00049244"/>
    </source>
</evidence>
<dbReference type="NCBIfam" id="NF003015">
    <property type="entry name" value="PRK03858.1"/>
    <property type="match status" value="1"/>
</dbReference>
<keyword evidence="7" id="KW-0227">DNA damage</keyword>
<keyword evidence="10" id="KW-0234">DNA repair</keyword>
<protein>
    <recommendedName>
        <fullName evidence="2">DNA polymerase kappa</fullName>
        <ecNumber evidence="1">2.7.7.7</ecNumber>
    </recommendedName>
</protein>
<evidence type="ECO:0000256" key="1">
    <source>
        <dbReference type="ARBA" id="ARBA00012417"/>
    </source>
</evidence>
<dbReference type="Pfam" id="PF11799">
    <property type="entry name" value="IMS_C"/>
    <property type="match status" value="1"/>
</dbReference>
<keyword evidence="6" id="KW-0479">Metal-binding</keyword>
<name>E3NW68_CAERE</name>
<dbReference type="Gene3D" id="3.30.1490.100">
    <property type="entry name" value="DNA polymerase, Y-family, little finger domain"/>
    <property type="match status" value="1"/>
</dbReference>